<sequence length="310" mass="34387">MFDYAAPRSIRAEPAPNQSSEADAALRVSPLYVPMEYVDAAAEAFVNDPSQRASLPKTLMHRILTWVRSDFDVNGWLDIYPLHVLSEEQLQKLFRHAGRDAQARRMLDIGAGVGGVTKSVEKMLSCEVVCTEMSPAMAARLRDRHGFSAVWEEDVSDTWRQRLDAGQGNFDMVMMLNVLDRTSAPHELLRAARELLSPGGVALICSPLPFKPIYYAEGFRFFSTPVKRPQHNLMAECGGRDFVTQATHFVDSVLPSHGFEPLAFTRLPYISAGDAFSSYLALESVVVLVQRSKQFSPPEVSSSGKEGCET</sequence>
<dbReference type="InterPro" id="IPR007884">
    <property type="entry name" value="METL9"/>
</dbReference>
<dbReference type="HOGENOM" id="CLU_898430_0_0_1"/>
<name>A0A0D3IX39_EMIH1</name>
<dbReference type="SUPFAM" id="SSF53335">
    <property type="entry name" value="S-adenosyl-L-methionine-dependent methyltransferases"/>
    <property type="match status" value="1"/>
</dbReference>
<feature type="region of interest" description="Disordered" evidence="1">
    <location>
        <begin position="1"/>
        <end position="21"/>
    </location>
</feature>
<dbReference type="InterPro" id="IPR029063">
    <property type="entry name" value="SAM-dependent_MTases_sf"/>
</dbReference>
<dbReference type="Pfam" id="PF05219">
    <property type="entry name" value="DREV"/>
    <property type="match status" value="1"/>
</dbReference>
<dbReference type="CDD" id="cd02440">
    <property type="entry name" value="AdoMet_MTases"/>
    <property type="match status" value="1"/>
</dbReference>
<accession>A0A0D3IX39</accession>
<dbReference type="GeneID" id="17261989"/>
<dbReference type="AlphaFoldDB" id="A0A0D3IX39"/>
<protein>
    <recommendedName>
        <fullName evidence="4">Methyltransferase domain-containing protein</fullName>
    </recommendedName>
</protein>
<evidence type="ECO:0000313" key="2">
    <source>
        <dbReference type="EnsemblProtists" id="EOD15824"/>
    </source>
</evidence>
<dbReference type="OMA" id="IFDELEW"/>
<keyword evidence="3" id="KW-1185">Reference proteome</keyword>
<dbReference type="Gene3D" id="3.40.50.150">
    <property type="entry name" value="Vaccinia Virus protein VP39"/>
    <property type="match status" value="1"/>
</dbReference>
<dbReference type="RefSeq" id="XP_005768253.1">
    <property type="nucleotide sequence ID" value="XM_005768196.1"/>
</dbReference>
<dbReference type="GO" id="GO:0106370">
    <property type="term" value="F:protein-L-histidine N-pros-methyltransferase activity"/>
    <property type="evidence" value="ECO:0007669"/>
    <property type="project" value="InterPro"/>
</dbReference>
<organism evidence="2 3">
    <name type="scientific">Emiliania huxleyi (strain CCMP1516)</name>
    <dbReference type="NCBI Taxonomy" id="280463"/>
    <lineage>
        <taxon>Eukaryota</taxon>
        <taxon>Haptista</taxon>
        <taxon>Haptophyta</taxon>
        <taxon>Prymnesiophyceae</taxon>
        <taxon>Isochrysidales</taxon>
        <taxon>Noelaerhabdaceae</taxon>
        <taxon>Emiliania</taxon>
    </lineage>
</organism>
<dbReference type="PaxDb" id="2903-EOD15824"/>
<dbReference type="KEGG" id="ehx:EMIHUDRAFT_245537"/>
<reference evidence="3" key="1">
    <citation type="journal article" date="2013" name="Nature">
        <title>Pan genome of the phytoplankton Emiliania underpins its global distribution.</title>
        <authorList>
            <person name="Read B.A."/>
            <person name="Kegel J."/>
            <person name="Klute M.J."/>
            <person name="Kuo A."/>
            <person name="Lefebvre S.C."/>
            <person name="Maumus F."/>
            <person name="Mayer C."/>
            <person name="Miller J."/>
            <person name="Monier A."/>
            <person name="Salamov A."/>
            <person name="Young J."/>
            <person name="Aguilar M."/>
            <person name="Claverie J.M."/>
            <person name="Frickenhaus S."/>
            <person name="Gonzalez K."/>
            <person name="Herman E.K."/>
            <person name="Lin Y.C."/>
            <person name="Napier J."/>
            <person name="Ogata H."/>
            <person name="Sarno A.F."/>
            <person name="Shmutz J."/>
            <person name="Schroeder D."/>
            <person name="de Vargas C."/>
            <person name="Verret F."/>
            <person name="von Dassow P."/>
            <person name="Valentin K."/>
            <person name="Van de Peer Y."/>
            <person name="Wheeler G."/>
            <person name="Dacks J.B."/>
            <person name="Delwiche C.F."/>
            <person name="Dyhrman S.T."/>
            <person name="Glockner G."/>
            <person name="John U."/>
            <person name="Richards T."/>
            <person name="Worden A.Z."/>
            <person name="Zhang X."/>
            <person name="Grigoriev I.V."/>
            <person name="Allen A.E."/>
            <person name="Bidle K."/>
            <person name="Borodovsky M."/>
            <person name="Bowler C."/>
            <person name="Brownlee C."/>
            <person name="Cock J.M."/>
            <person name="Elias M."/>
            <person name="Gladyshev V.N."/>
            <person name="Groth M."/>
            <person name="Guda C."/>
            <person name="Hadaegh A."/>
            <person name="Iglesias-Rodriguez M.D."/>
            <person name="Jenkins J."/>
            <person name="Jones B.M."/>
            <person name="Lawson T."/>
            <person name="Leese F."/>
            <person name="Lindquist E."/>
            <person name="Lobanov A."/>
            <person name="Lomsadze A."/>
            <person name="Malik S.B."/>
            <person name="Marsh M.E."/>
            <person name="Mackinder L."/>
            <person name="Mock T."/>
            <person name="Mueller-Roeber B."/>
            <person name="Pagarete A."/>
            <person name="Parker M."/>
            <person name="Probert I."/>
            <person name="Quesneville H."/>
            <person name="Raines C."/>
            <person name="Rensing S.A."/>
            <person name="Riano-Pachon D.M."/>
            <person name="Richier S."/>
            <person name="Rokitta S."/>
            <person name="Shiraiwa Y."/>
            <person name="Soanes D.M."/>
            <person name="van der Giezen M."/>
            <person name="Wahlund T.M."/>
            <person name="Williams B."/>
            <person name="Wilson W."/>
            <person name="Wolfe G."/>
            <person name="Wurch L.L."/>
        </authorList>
    </citation>
    <scope>NUCLEOTIDE SEQUENCE</scope>
</reference>
<reference evidence="2" key="2">
    <citation type="submission" date="2024-10" db="UniProtKB">
        <authorList>
            <consortium name="EnsemblProtists"/>
        </authorList>
    </citation>
    <scope>IDENTIFICATION</scope>
</reference>
<dbReference type="PANTHER" id="PTHR12890:SF0">
    <property type="entry name" value="PROTEIN-L-HISTIDINE N-PROS-METHYLTRANSFERASE"/>
    <property type="match status" value="1"/>
</dbReference>
<dbReference type="EnsemblProtists" id="EOD15824">
    <property type="protein sequence ID" value="EOD15824"/>
    <property type="gene ID" value="EMIHUDRAFT_245537"/>
</dbReference>
<evidence type="ECO:0000256" key="1">
    <source>
        <dbReference type="SAM" id="MobiDB-lite"/>
    </source>
</evidence>
<evidence type="ECO:0000313" key="3">
    <source>
        <dbReference type="Proteomes" id="UP000013827"/>
    </source>
</evidence>
<dbReference type="eggNOG" id="KOG3987">
    <property type="taxonomic scope" value="Eukaryota"/>
</dbReference>
<proteinExistence type="predicted"/>
<dbReference type="PANTHER" id="PTHR12890">
    <property type="entry name" value="DREV PROTEIN"/>
    <property type="match status" value="1"/>
</dbReference>
<evidence type="ECO:0008006" key="4">
    <source>
        <dbReference type="Google" id="ProtNLM"/>
    </source>
</evidence>
<dbReference type="Proteomes" id="UP000013827">
    <property type="component" value="Unassembled WGS sequence"/>
</dbReference>